<dbReference type="EMBL" id="SWAD01000235">
    <property type="protein sequence ID" value="TMQ74374.1"/>
    <property type="molecule type" value="Genomic_DNA"/>
</dbReference>
<reference evidence="1 2" key="1">
    <citation type="submission" date="2019-04" db="EMBL/GenBank/DDBJ databases">
        <title>A novel phosphate-accumulating bacterium identified in bioreactor for phosphate removal from wastewater.</title>
        <authorList>
            <person name="Kotlyarov R.Y."/>
            <person name="Beletsky A.V."/>
            <person name="Kallistova A.Y."/>
            <person name="Dorofeev A.G."/>
            <person name="Nikolaev Y.Y."/>
            <person name="Pimenov N.V."/>
            <person name="Ravin N.V."/>
            <person name="Mardanov A.V."/>
        </authorList>
    </citation>
    <scope>NUCLEOTIDE SEQUENCE [LARGE SCALE GENOMIC DNA]</scope>
    <source>
        <strain evidence="1 2">Bin19</strain>
    </source>
</reference>
<proteinExistence type="predicted"/>
<dbReference type="AlphaFoldDB" id="A0A5S4EGK7"/>
<keyword evidence="2" id="KW-1185">Reference proteome</keyword>
<gene>
    <name evidence="1" type="ORF">ACCUM_1872</name>
</gene>
<comment type="caution">
    <text evidence="1">The sequence shown here is derived from an EMBL/GenBank/DDBJ whole genome shotgun (WGS) entry which is preliminary data.</text>
</comment>
<name>A0A5S4EGK7_9PROT</name>
<dbReference type="Proteomes" id="UP000306324">
    <property type="component" value="Unassembled WGS sequence"/>
</dbReference>
<sequence>MPVLEQLRSAVQSHSGQFVCSEIHHAKNSKTVHFRHLGTPPEPDFSGLEVNGLRDFYSTFGELTLYLEEESGDAAYFLANPSQWESLDSDFRPWLEGIGDDEADDYLPDWISNCIVVGEIPRSGNYLLIPTTGPETGKVFEFEHDGFEFIELGTSLPDFVERTLDLDPSRLAAIASHVRFITENDGRPWWIEELHDNRGNVIHTEA</sequence>
<accession>A0A5S4EGK7</accession>
<dbReference type="OrthoDB" id="8807479at2"/>
<dbReference type="RefSeq" id="WP_138679328.1">
    <property type="nucleotide sequence ID" value="NZ_SWAD01000235.1"/>
</dbReference>
<organism evidence="1 2">
    <name type="scientific">Candidatus Accumulibacter phosphatis</name>
    <dbReference type="NCBI Taxonomy" id="327160"/>
    <lineage>
        <taxon>Bacteria</taxon>
        <taxon>Pseudomonadati</taxon>
        <taxon>Pseudomonadota</taxon>
        <taxon>Betaproteobacteria</taxon>
        <taxon>Candidatus Accumulibacter</taxon>
    </lineage>
</organism>
<evidence type="ECO:0000313" key="1">
    <source>
        <dbReference type="EMBL" id="TMQ74374.1"/>
    </source>
</evidence>
<evidence type="ECO:0000313" key="2">
    <source>
        <dbReference type="Proteomes" id="UP000306324"/>
    </source>
</evidence>
<evidence type="ECO:0008006" key="3">
    <source>
        <dbReference type="Google" id="ProtNLM"/>
    </source>
</evidence>
<protein>
    <recommendedName>
        <fullName evidence="3">SMI1/KNR4 family protein</fullName>
    </recommendedName>
</protein>